<dbReference type="Gene3D" id="1.25.40.990">
    <property type="match status" value="1"/>
</dbReference>
<dbReference type="PANTHER" id="PTHR12387:SF0">
    <property type="entry name" value="26S PROTEASOME NON-ATPASE REGULATORY SUBUNIT 8"/>
    <property type="match status" value="1"/>
</dbReference>
<dbReference type="InterPro" id="IPR006746">
    <property type="entry name" value="26S_Psome_Rpn12"/>
</dbReference>
<dbReference type="GO" id="GO:0008541">
    <property type="term" value="C:proteasome regulatory particle, lid subcomplex"/>
    <property type="evidence" value="ECO:0007669"/>
    <property type="project" value="TreeGrafter"/>
</dbReference>
<dbReference type="Proteomes" id="UP000193685">
    <property type="component" value="Unassembled WGS sequence"/>
</dbReference>
<evidence type="ECO:0000313" key="4">
    <source>
        <dbReference type="EMBL" id="ORY83764.1"/>
    </source>
</evidence>
<accession>A0A1Y2FK65</accession>
<dbReference type="InterPro" id="IPR033464">
    <property type="entry name" value="CSN8_PSD8_EIF3K"/>
</dbReference>
<dbReference type="GO" id="GO:0043161">
    <property type="term" value="P:proteasome-mediated ubiquitin-dependent protein catabolic process"/>
    <property type="evidence" value="ECO:0007669"/>
    <property type="project" value="TreeGrafter"/>
</dbReference>
<feature type="region of interest" description="Disordered" evidence="2">
    <location>
        <begin position="59"/>
        <end position="81"/>
    </location>
</feature>
<keyword evidence="1" id="KW-0647">Proteasome</keyword>
<dbReference type="PANTHER" id="PTHR12387">
    <property type="entry name" value="26S PROTEASOME NON-ATPASE REGULATORY SUBUNIT 8"/>
    <property type="match status" value="1"/>
</dbReference>
<proteinExistence type="predicted"/>
<dbReference type="STRING" id="56484.A0A1Y2FK65"/>
<dbReference type="OMA" id="MAVDHED"/>
<dbReference type="AlphaFoldDB" id="A0A1Y2FK65"/>
<keyword evidence="5" id="KW-1185">Reference proteome</keyword>
<dbReference type="GO" id="GO:0005634">
    <property type="term" value="C:nucleus"/>
    <property type="evidence" value="ECO:0007669"/>
    <property type="project" value="TreeGrafter"/>
</dbReference>
<dbReference type="EMBL" id="MCFI01000007">
    <property type="protein sequence ID" value="ORY83764.1"/>
    <property type="molecule type" value="Genomic_DNA"/>
</dbReference>
<dbReference type="Pfam" id="PF10075">
    <property type="entry name" value="CSN8_PSD8_EIF3K"/>
    <property type="match status" value="1"/>
</dbReference>
<sequence>MASALLQAYEEGDTATLISLLEQEALSASQQADADAYSKAYAQLAPLYAATPYTASTTAATTAPATKGRKRTTRAAAAASIPAQSGSQRPLITALHLLLLLTRQDIAAFHAALESLPQILLSTPEVAWAAQLEQNITEGSYQEVQTLLSSPPQTASPDAFRALAEQVSGSIRREIADCVGSAYESLPIVNLAALLMMPDGSKQAITALCEERGWQLDTGNGKVHFKQGGNVGTATSTTRLAGTNNVDAMAVDHEDEAGVSSAEMEAYGGDARRAMLSQTLGYARELESIV</sequence>
<name>A0A1Y2FK65_PROLT</name>
<evidence type="ECO:0000256" key="2">
    <source>
        <dbReference type="SAM" id="MobiDB-lite"/>
    </source>
</evidence>
<dbReference type="RefSeq" id="XP_040726059.1">
    <property type="nucleotide sequence ID" value="XM_040871122.1"/>
</dbReference>
<evidence type="ECO:0000259" key="3">
    <source>
        <dbReference type="Pfam" id="PF10075"/>
    </source>
</evidence>
<dbReference type="OrthoDB" id="8775810at2759"/>
<organism evidence="4 5">
    <name type="scientific">Protomyces lactucae-debilis</name>
    <dbReference type="NCBI Taxonomy" id="2754530"/>
    <lineage>
        <taxon>Eukaryota</taxon>
        <taxon>Fungi</taxon>
        <taxon>Dikarya</taxon>
        <taxon>Ascomycota</taxon>
        <taxon>Taphrinomycotina</taxon>
        <taxon>Taphrinomycetes</taxon>
        <taxon>Taphrinales</taxon>
        <taxon>Protomycetaceae</taxon>
        <taxon>Protomyces</taxon>
    </lineage>
</organism>
<dbReference type="GeneID" id="63787721"/>
<evidence type="ECO:0000256" key="1">
    <source>
        <dbReference type="ARBA" id="ARBA00022942"/>
    </source>
</evidence>
<reference evidence="4 5" key="1">
    <citation type="submission" date="2016-07" db="EMBL/GenBank/DDBJ databases">
        <title>Pervasive Adenine N6-methylation of Active Genes in Fungi.</title>
        <authorList>
            <consortium name="DOE Joint Genome Institute"/>
            <person name="Mondo S.J."/>
            <person name="Dannebaum R.O."/>
            <person name="Kuo R.C."/>
            <person name="Labutti K."/>
            <person name="Haridas S."/>
            <person name="Kuo A."/>
            <person name="Salamov A."/>
            <person name="Ahrendt S.R."/>
            <person name="Lipzen A."/>
            <person name="Sullivan W."/>
            <person name="Andreopoulos W.B."/>
            <person name="Clum A."/>
            <person name="Lindquist E."/>
            <person name="Daum C."/>
            <person name="Ramamoorthy G.K."/>
            <person name="Gryganskyi A."/>
            <person name="Culley D."/>
            <person name="Magnuson J.K."/>
            <person name="James T.Y."/>
            <person name="O'Malley M.A."/>
            <person name="Stajich J.E."/>
            <person name="Spatafora J.W."/>
            <person name="Visel A."/>
            <person name="Grigoriev I.V."/>
        </authorList>
    </citation>
    <scope>NUCLEOTIDE SEQUENCE [LARGE SCALE GENOMIC DNA]</scope>
    <source>
        <strain evidence="4 5">12-1054</strain>
    </source>
</reference>
<dbReference type="GO" id="GO:0005829">
    <property type="term" value="C:cytosol"/>
    <property type="evidence" value="ECO:0007669"/>
    <property type="project" value="TreeGrafter"/>
</dbReference>
<evidence type="ECO:0000313" key="5">
    <source>
        <dbReference type="Proteomes" id="UP000193685"/>
    </source>
</evidence>
<feature type="domain" description="CSN8/PSMD8/EIF3K" evidence="3">
    <location>
        <begin position="91"/>
        <end position="227"/>
    </location>
</feature>
<gene>
    <name evidence="4" type="ORF">BCR37DRAFT_392223</name>
</gene>
<protein>
    <submittedName>
        <fullName evidence="4">COP9 signalosome</fullName>
    </submittedName>
</protein>
<comment type="caution">
    <text evidence="4">The sequence shown here is derived from an EMBL/GenBank/DDBJ whole genome shotgun (WGS) entry which is preliminary data.</text>
</comment>